<name>A0A0B7AWH5_9EUPU</name>
<proteinExistence type="predicted"/>
<feature type="non-terminal residue" evidence="1">
    <location>
        <position position="53"/>
    </location>
</feature>
<accession>A0A0B7AWH5</accession>
<sequence>MILLSQNRLYDSRFSHSIDNLHPSFVSQNSENHHHCTLDLSISAHISRSEERR</sequence>
<organism evidence="1">
    <name type="scientific">Arion vulgaris</name>
    <dbReference type="NCBI Taxonomy" id="1028688"/>
    <lineage>
        <taxon>Eukaryota</taxon>
        <taxon>Metazoa</taxon>
        <taxon>Spiralia</taxon>
        <taxon>Lophotrochozoa</taxon>
        <taxon>Mollusca</taxon>
        <taxon>Gastropoda</taxon>
        <taxon>Heterobranchia</taxon>
        <taxon>Euthyneura</taxon>
        <taxon>Panpulmonata</taxon>
        <taxon>Eupulmonata</taxon>
        <taxon>Stylommatophora</taxon>
        <taxon>Helicina</taxon>
        <taxon>Arionoidea</taxon>
        <taxon>Arionidae</taxon>
        <taxon>Arion</taxon>
    </lineage>
</organism>
<protein>
    <submittedName>
        <fullName evidence="1">Uncharacterized protein</fullName>
    </submittedName>
</protein>
<evidence type="ECO:0000313" key="1">
    <source>
        <dbReference type="EMBL" id="CEK84396.1"/>
    </source>
</evidence>
<dbReference type="AlphaFoldDB" id="A0A0B7AWH5"/>
<gene>
    <name evidence="1" type="primary">ORF142484</name>
</gene>
<reference evidence="1" key="1">
    <citation type="submission" date="2014-12" db="EMBL/GenBank/DDBJ databases">
        <title>Insight into the proteome of Arion vulgaris.</title>
        <authorList>
            <person name="Aradska J."/>
            <person name="Bulat T."/>
            <person name="Smidak R."/>
            <person name="Sarate P."/>
            <person name="Gangsoo J."/>
            <person name="Sialana F."/>
            <person name="Bilban M."/>
            <person name="Lubec G."/>
        </authorList>
    </citation>
    <scope>NUCLEOTIDE SEQUENCE</scope>
    <source>
        <tissue evidence="1">Skin</tissue>
    </source>
</reference>
<dbReference type="EMBL" id="HACG01037531">
    <property type="protein sequence ID" value="CEK84396.1"/>
    <property type="molecule type" value="Transcribed_RNA"/>
</dbReference>